<keyword evidence="2" id="KW-1185">Reference proteome</keyword>
<proteinExistence type="predicted"/>
<evidence type="ECO:0000313" key="2">
    <source>
        <dbReference type="Proteomes" id="UP000298652"/>
    </source>
</evidence>
<name>A0A4U6V2W1_SETVI</name>
<gene>
    <name evidence="1" type="ORF">SEVIR_4G285600v2</name>
</gene>
<dbReference type="Proteomes" id="UP000298652">
    <property type="component" value="Chromosome 4"/>
</dbReference>
<protein>
    <submittedName>
        <fullName evidence="1">Uncharacterized protein</fullName>
    </submittedName>
</protein>
<dbReference type="Gramene" id="TKW23338">
    <property type="protein sequence ID" value="TKW23338"/>
    <property type="gene ID" value="SEVIR_4G285600v2"/>
</dbReference>
<sequence>MLYRRALGACNRFLRVVSYRGGRGDIVLLPRAAYPCSSSPPPTHQAGTSSQPPVCPPYPGLCTTPQAHAPAAGTSLCTPTPPPFWHAPAGFADRRGASEDFIEEGQRSSVHAWVDDIFRPEPDVISA</sequence>
<reference evidence="1" key="1">
    <citation type="submission" date="2019-03" db="EMBL/GenBank/DDBJ databases">
        <title>WGS assembly of Setaria viridis.</title>
        <authorList>
            <person name="Huang P."/>
            <person name="Jenkins J."/>
            <person name="Grimwood J."/>
            <person name="Barry K."/>
            <person name="Healey A."/>
            <person name="Mamidi S."/>
            <person name="Sreedasyam A."/>
            <person name="Shu S."/>
            <person name="Feldman M."/>
            <person name="Wu J."/>
            <person name="Yu Y."/>
            <person name="Chen C."/>
            <person name="Johnson J."/>
            <person name="Rokhsar D."/>
            <person name="Baxter I."/>
            <person name="Schmutz J."/>
            <person name="Brutnell T."/>
            <person name="Kellogg E."/>
        </authorList>
    </citation>
    <scope>NUCLEOTIDE SEQUENCE [LARGE SCALE GENOMIC DNA]</scope>
</reference>
<dbReference type="EMBL" id="CM016555">
    <property type="protein sequence ID" value="TKW23338.1"/>
    <property type="molecule type" value="Genomic_DNA"/>
</dbReference>
<organism evidence="1 2">
    <name type="scientific">Setaria viridis</name>
    <name type="common">Green bristlegrass</name>
    <name type="synonym">Setaria italica subsp. viridis</name>
    <dbReference type="NCBI Taxonomy" id="4556"/>
    <lineage>
        <taxon>Eukaryota</taxon>
        <taxon>Viridiplantae</taxon>
        <taxon>Streptophyta</taxon>
        <taxon>Embryophyta</taxon>
        <taxon>Tracheophyta</taxon>
        <taxon>Spermatophyta</taxon>
        <taxon>Magnoliopsida</taxon>
        <taxon>Liliopsida</taxon>
        <taxon>Poales</taxon>
        <taxon>Poaceae</taxon>
        <taxon>PACMAD clade</taxon>
        <taxon>Panicoideae</taxon>
        <taxon>Panicodae</taxon>
        <taxon>Paniceae</taxon>
        <taxon>Cenchrinae</taxon>
        <taxon>Setaria</taxon>
    </lineage>
</organism>
<evidence type="ECO:0000313" key="1">
    <source>
        <dbReference type="EMBL" id="TKW23338.1"/>
    </source>
</evidence>
<accession>A0A4U6V2W1</accession>
<dbReference type="AlphaFoldDB" id="A0A4U6V2W1"/>